<feature type="region of interest" description="Disordered" evidence="5">
    <location>
        <begin position="303"/>
        <end position="339"/>
    </location>
</feature>
<dbReference type="CDD" id="cd09319">
    <property type="entry name" value="TDT_like_1"/>
    <property type="match status" value="1"/>
</dbReference>
<evidence type="ECO:0000256" key="6">
    <source>
        <dbReference type="SAM" id="Phobius"/>
    </source>
</evidence>
<accession>A0A5D0NMP3</accession>
<feature type="transmembrane region" description="Helical" evidence="6">
    <location>
        <begin position="217"/>
        <end position="238"/>
    </location>
</feature>
<proteinExistence type="predicted"/>
<feature type="transmembrane region" description="Helical" evidence="6">
    <location>
        <begin position="151"/>
        <end position="174"/>
    </location>
</feature>
<dbReference type="EMBL" id="VSFG01000003">
    <property type="protein sequence ID" value="TYB45766.1"/>
    <property type="molecule type" value="Genomic_DNA"/>
</dbReference>
<comment type="subcellular location">
    <subcellularLocation>
        <location evidence="1">Membrane</location>
        <topology evidence="1">Multi-pass membrane protein</topology>
    </subcellularLocation>
</comment>
<feature type="transmembrane region" description="Helical" evidence="6">
    <location>
        <begin position="186"/>
        <end position="205"/>
    </location>
</feature>
<comment type="caution">
    <text evidence="7">The sequence shown here is derived from an EMBL/GenBank/DDBJ whole genome shotgun (WGS) entry which is preliminary data.</text>
</comment>
<dbReference type="InterPro" id="IPR004695">
    <property type="entry name" value="SLAC1/Mae1/Ssu1/TehA"/>
</dbReference>
<name>A0A5D0NMP3_9ACTN</name>
<feature type="transmembrane region" description="Helical" evidence="6">
    <location>
        <begin position="250"/>
        <end position="269"/>
    </location>
</feature>
<feature type="transmembrane region" description="Helical" evidence="6">
    <location>
        <begin position="281"/>
        <end position="298"/>
    </location>
</feature>
<sequence length="339" mass="34475">MVSGGRGAGVPWGATVMATGIVSIALRLAGFGWAWRTLAATAAALWVVLAVSFGRSITGDPARWRDEASAPAVLTSVAGTGVVGDTAELAGHAATAAALLGVATVLWVVLLPRVVRGLKRPLPGAAYLVTVATQSVAVLAAMLAARPGPGWLAWPAGVLLGGGLALYFVVLARFDLGQVAAGAGDHWVAGGSLAISTVAAARVTAAAGPPARAPLEGLTLAVLAAVLGWYAVLAVFEAARPRLRYDPRRWSTVFPLGMTATCTMTAGTVCRVPWLVGLGKALVWPAVIAWAVVSVGAVRRGLRRGRRPGSAPASVPPPRPGGRTGTRSPRSGPSRRGRP</sequence>
<evidence type="ECO:0000313" key="8">
    <source>
        <dbReference type="Proteomes" id="UP000323380"/>
    </source>
</evidence>
<evidence type="ECO:0000256" key="5">
    <source>
        <dbReference type="SAM" id="MobiDB-lite"/>
    </source>
</evidence>
<keyword evidence="4 6" id="KW-0472">Membrane</keyword>
<feature type="transmembrane region" description="Helical" evidence="6">
    <location>
        <begin position="89"/>
        <end position="112"/>
    </location>
</feature>
<gene>
    <name evidence="7" type="ORF">FXF69_19690</name>
</gene>
<reference evidence="7 8" key="1">
    <citation type="submission" date="2019-08" db="EMBL/GenBank/DDBJ databases">
        <title>Actinomadura sp. nov. CYP1-5 isolated from mountain soil.</title>
        <authorList>
            <person name="Songsumanus A."/>
            <person name="Kuncharoen N."/>
            <person name="Kudo T."/>
            <person name="Yuki M."/>
            <person name="Igarashi Y."/>
            <person name="Tanasupawat S."/>
        </authorList>
    </citation>
    <scope>NUCLEOTIDE SEQUENCE [LARGE SCALE GENOMIC DNA]</scope>
    <source>
        <strain evidence="7 8">JCM 14158</strain>
    </source>
</reference>
<feature type="transmembrane region" description="Helical" evidence="6">
    <location>
        <begin position="37"/>
        <end position="57"/>
    </location>
</feature>
<keyword evidence="8" id="KW-1185">Reference proteome</keyword>
<organism evidence="7 8">
    <name type="scientific">Actinomadura chibensis</name>
    <dbReference type="NCBI Taxonomy" id="392828"/>
    <lineage>
        <taxon>Bacteria</taxon>
        <taxon>Bacillati</taxon>
        <taxon>Actinomycetota</taxon>
        <taxon>Actinomycetes</taxon>
        <taxon>Streptosporangiales</taxon>
        <taxon>Thermomonosporaceae</taxon>
        <taxon>Actinomadura</taxon>
    </lineage>
</organism>
<keyword evidence="2 6" id="KW-0812">Transmembrane</keyword>
<evidence type="ECO:0008006" key="9">
    <source>
        <dbReference type="Google" id="ProtNLM"/>
    </source>
</evidence>
<feature type="transmembrane region" description="Helical" evidence="6">
    <location>
        <begin position="124"/>
        <end position="145"/>
    </location>
</feature>
<dbReference type="Gene3D" id="1.50.10.150">
    <property type="entry name" value="Voltage-dependent anion channel"/>
    <property type="match status" value="1"/>
</dbReference>
<evidence type="ECO:0000256" key="3">
    <source>
        <dbReference type="ARBA" id="ARBA00022989"/>
    </source>
</evidence>
<evidence type="ECO:0000256" key="2">
    <source>
        <dbReference type="ARBA" id="ARBA00022692"/>
    </source>
</evidence>
<feature type="transmembrane region" description="Helical" evidence="6">
    <location>
        <begin position="12"/>
        <end position="30"/>
    </location>
</feature>
<dbReference type="InterPro" id="IPR038665">
    <property type="entry name" value="Voltage-dep_anion_channel_sf"/>
</dbReference>
<evidence type="ECO:0000256" key="1">
    <source>
        <dbReference type="ARBA" id="ARBA00004141"/>
    </source>
</evidence>
<dbReference type="STRING" id="1220554.GCA_001552135_05649"/>
<evidence type="ECO:0000313" key="7">
    <source>
        <dbReference type="EMBL" id="TYB45766.1"/>
    </source>
</evidence>
<keyword evidence="3 6" id="KW-1133">Transmembrane helix</keyword>
<dbReference type="Pfam" id="PF03595">
    <property type="entry name" value="SLAC1"/>
    <property type="match status" value="1"/>
</dbReference>
<evidence type="ECO:0000256" key="4">
    <source>
        <dbReference type="ARBA" id="ARBA00023136"/>
    </source>
</evidence>
<dbReference type="GO" id="GO:0016020">
    <property type="term" value="C:membrane"/>
    <property type="evidence" value="ECO:0007669"/>
    <property type="project" value="UniProtKB-SubCell"/>
</dbReference>
<dbReference type="AlphaFoldDB" id="A0A5D0NMP3"/>
<protein>
    <recommendedName>
        <fullName evidence="9">C4-dicarboxylate transporter</fullName>
    </recommendedName>
</protein>
<dbReference type="Proteomes" id="UP000323380">
    <property type="component" value="Unassembled WGS sequence"/>
</dbReference>
<dbReference type="GO" id="GO:0055085">
    <property type="term" value="P:transmembrane transport"/>
    <property type="evidence" value="ECO:0007669"/>
    <property type="project" value="InterPro"/>
</dbReference>